<name>A0ABU1VCU0_9BURK</name>
<dbReference type="InterPro" id="IPR000086">
    <property type="entry name" value="NUDIX_hydrolase_dom"/>
</dbReference>
<keyword evidence="4" id="KW-0378">Hydrolase</keyword>
<dbReference type="EMBL" id="JAVDWE010000008">
    <property type="protein sequence ID" value="MDR7095296.1"/>
    <property type="molecule type" value="Genomic_DNA"/>
</dbReference>
<dbReference type="Gene3D" id="3.90.79.10">
    <property type="entry name" value="Nucleoside Triphosphate Pyrophosphohydrolase"/>
    <property type="match status" value="1"/>
</dbReference>
<proteinExistence type="inferred from homology"/>
<keyword evidence="4" id="KW-0460">Magnesium</keyword>
<evidence type="ECO:0000256" key="1">
    <source>
        <dbReference type="ARBA" id="ARBA00007608"/>
    </source>
</evidence>
<evidence type="ECO:0000256" key="3">
    <source>
        <dbReference type="ARBA" id="ARBA00015552"/>
    </source>
</evidence>
<dbReference type="RefSeq" id="WP_204734235.1">
    <property type="nucleotide sequence ID" value="NZ_JAVDWE010000008.1"/>
</dbReference>
<sequence length="165" mass="18544">MDNRWKPSVTVAAVIEREGRFLLVEEHTAEGLRLNNPAGHLDPGEGPHEAVVRETLEETTHRFRPTALVGVYLSRFQRPRRDGQPDNDITYLRFAYTGELGEVVPGRTLDTGIVRTLWMTPDEIRASASRLRSPLVLRCMEDHLAGQRHPLSLVFTDPSVGNGTH</sequence>
<dbReference type="SUPFAM" id="SSF55811">
    <property type="entry name" value="Nudix"/>
    <property type="match status" value="1"/>
</dbReference>
<accession>A0ABU1VCU0</accession>
<dbReference type="CDD" id="cd03675">
    <property type="entry name" value="NUDIX_Hydrolase"/>
    <property type="match status" value="1"/>
</dbReference>
<evidence type="ECO:0000313" key="7">
    <source>
        <dbReference type="Proteomes" id="UP001265550"/>
    </source>
</evidence>
<dbReference type="InterPro" id="IPR015797">
    <property type="entry name" value="NUDIX_hydrolase-like_dom_sf"/>
</dbReference>
<gene>
    <name evidence="4" type="primary">nudJ</name>
    <name evidence="6" type="ORF">J2X09_003044</name>
</gene>
<dbReference type="Pfam" id="PF00293">
    <property type="entry name" value="NUDIX"/>
    <property type="match status" value="1"/>
</dbReference>
<dbReference type="InterPro" id="IPR033713">
    <property type="entry name" value="NudJ"/>
</dbReference>
<comment type="similarity">
    <text evidence="1 4">Belongs to the Nudix hydrolase family. NudJ subfamily.</text>
</comment>
<protein>
    <recommendedName>
        <fullName evidence="3 4">Phosphatase NudJ</fullName>
        <ecNumber evidence="4">3.6.1.-</ecNumber>
    </recommendedName>
</protein>
<dbReference type="EC" id="3.6.1.-" evidence="4"/>
<dbReference type="PANTHER" id="PTHR43222:SF11">
    <property type="entry name" value="PHOSPHATASE NUDJ"/>
    <property type="match status" value="1"/>
</dbReference>
<dbReference type="PANTHER" id="PTHR43222">
    <property type="entry name" value="NUDIX HYDROLASE 23"/>
    <property type="match status" value="1"/>
</dbReference>
<comment type="cofactor">
    <cofactor evidence="4">
        <name>Mg(2+)</name>
        <dbReference type="ChEBI" id="CHEBI:18420"/>
    </cofactor>
</comment>
<reference evidence="6 7" key="1">
    <citation type="submission" date="2023-07" db="EMBL/GenBank/DDBJ databases">
        <title>Sorghum-associated microbial communities from plants grown in Nebraska, USA.</title>
        <authorList>
            <person name="Schachtman D."/>
        </authorList>
    </citation>
    <scope>NUCLEOTIDE SEQUENCE [LARGE SCALE GENOMIC DNA]</scope>
    <source>
        <strain evidence="6 7">BE240</strain>
    </source>
</reference>
<evidence type="ECO:0000256" key="2">
    <source>
        <dbReference type="ARBA" id="ARBA00011245"/>
    </source>
</evidence>
<dbReference type="Proteomes" id="UP001265550">
    <property type="component" value="Unassembled WGS sequence"/>
</dbReference>
<dbReference type="PROSITE" id="PS51462">
    <property type="entry name" value="NUDIX"/>
    <property type="match status" value="1"/>
</dbReference>
<feature type="domain" description="Nudix hydrolase" evidence="5">
    <location>
        <begin position="4"/>
        <end position="141"/>
    </location>
</feature>
<comment type="caution">
    <text evidence="6">The sequence shown here is derived from an EMBL/GenBank/DDBJ whole genome shotgun (WGS) entry which is preliminary data.</text>
</comment>
<evidence type="ECO:0000256" key="4">
    <source>
        <dbReference type="RuleBase" id="RU364043"/>
    </source>
</evidence>
<organism evidence="6 7">
    <name type="scientific">Hydrogenophaga laconesensis</name>
    <dbReference type="NCBI Taxonomy" id="1805971"/>
    <lineage>
        <taxon>Bacteria</taxon>
        <taxon>Pseudomonadati</taxon>
        <taxon>Pseudomonadota</taxon>
        <taxon>Betaproteobacteria</taxon>
        <taxon>Burkholderiales</taxon>
        <taxon>Comamonadaceae</taxon>
        <taxon>Hydrogenophaga</taxon>
    </lineage>
</organism>
<evidence type="ECO:0000259" key="5">
    <source>
        <dbReference type="PROSITE" id="PS51462"/>
    </source>
</evidence>
<keyword evidence="7" id="KW-1185">Reference proteome</keyword>
<evidence type="ECO:0000313" key="6">
    <source>
        <dbReference type="EMBL" id="MDR7095296.1"/>
    </source>
</evidence>
<comment type="subunit">
    <text evidence="2 4">Monomer.</text>
</comment>